<feature type="compositionally biased region" description="Gly residues" evidence="1">
    <location>
        <begin position="109"/>
        <end position="119"/>
    </location>
</feature>
<dbReference type="EMBL" id="HBEC01039226">
    <property type="protein sequence ID" value="CAD8305716.1"/>
    <property type="molecule type" value="Transcribed_RNA"/>
</dbReference>
<organism evidence="2">
    <name type="scientific">Chlamydomonas euryale</name>
    <dbReference type="NCBI Taxonomy" id="1486919"/>
    <lineage>
        <taxon>Eukaryota</taxon>
        <taxon>Viridiplantae</taxon>
        <taxon>Chlorophyta</taxon>
        <taxon>core chlorophytes</taxon>
        <taxon>Chlorophyceae</taxon>
        <taxon>CS clade</taxon>
        <taxon>Chlamydomonadales</taxon>
        <taxon>Chlamydomonadaceae</taxon>
        <taxon>Chlamydomonas</taxon>
    </lineage>
</organism>
<proteinExistence type="predicted"/>
<protein>
    <recommendedName>
        <fullName evidence="3">UspA domain-containing protein</fullName>
    </recommendedName>
</protein>
<reference evidence="2" key="1">
    <citation type="submission" date="2021-01" db="EMBL/GenBank/DDBJ databases">
        <authorList>
            <person name="Corre E."/>
            <person name="Pelletier E."/>
            <person name="Niang G."/>
            <person name="Scheremetjew M."/>
            <person name="Finn R."/>
            <person name="Kale V."/>
            <person name="Holt S."/>
            <person name="Cochrane G."/>
            <person name="Meng A."/>
            <person name="Brown T."/>
            <person name="Cohen L."/>
        </authorList>
    </citation>
    <scope>NUCLEOTIDE SEQUENCE</scope>
    <source>
        <strain evidence="2">CCMP219</strain>
    </source>
</reference>
<accession>A0A7R9Z5H8</accession>
<name>A0A7R9Z5H8_9CHLO</name>
<evidence type="ECO:0008006" key="3">
    <source>
        <dbReference type="Google" id="ProtNLM"/>
    </source>
</evidence>
<evidence type="ECO:0000256" key="1">
    <source>
        <dbReference type="SAM" id="MobiDB-lite"/>
    </source>
</evidence>
<dbReference type="AlphaFoldDB" id="A0A7R9Z5H8"/>
<gene>
    <name evidence="2" type="ORF">CEUR00632_LOCUS18228</name>
</gene>
<feature type="region of interest" description="Disordered" evidence="1">
    <location>
        <begin position="104"/>
        <end position="124"/>
    </location>
</feature>
<sequence length="257" mass="26969">MVVPTDMQVDAGQRLLMRHAASLGQAGLHTSVHVLVQGYHGLLDSLVTFLTSKGAGLVVMGSRALTAAPAALGSAAPASTPASSVSLAVVKRLPMPVVLLTKNSRVAGTGPGSGGGGGGGRERRATPRVMAVVEPHARPMLKYLVDTCMDPARGDTLLLGQVFATRLLTLQQQKSARHLLESWLDDATKAHLPVAKTTLDGPFDKALQSRSDGLQLLALQLKSHDKNLPADVLSLVRSSHAPVMLFKSRAHAVHSTE</sequence>
<dbReference type="InterPro" id="IPR014729">
    <property type="entry name" value="Rossmann-like_a/b/a_fold"/>
</dbReference>
<evidence type="ECO:0000313" key="2">
    <source>
        <dbReference type="EMBL" id="CAD8305716.1"/>
    </source>
</evidence>
<dbReference type="Gene3D" id="3.40.50.620">
    <property type="entry name" value="HUPs"/>
    <property type="match status" value="1"/>
</dbReference>